<comment type="caution">
    <text evidence="14">The sequence shown here is derived from an EMBL/GenBank/DDBJ whole genome shotgun (WGS) entry which is preliminary data.</text>
</comment>
<keyword evidence="4 11" id="KW-0808">Transferase</keyword>
<dbReference type="InterPro" id="IPR051792">
    <property type="entry name" value="GGT_bact"/>
</dbReference>
<accession>A0A7W7C7R9</accession>
<evidence type="ECO:0000256" key="5">
    <source>
        <dbReference type="ARBA" id="ARBA00022801"/>
    </source>
</evidence>
<keyword evidence="15" id="KW-1185">Reference proteome</keyword>
<evidence type="ECO:0000256" key="3">
    <source>
        <dbReference type="ARBA" id="ARBA00009381"/>
    </source>
</evidence>
<dbReference type="PRINTS" id="PR01210">
    <property type="entry name" value="GGTRANSPTASE"/>
</dbReference>
<proteinExistence type="inferred from homology"/>
<dbReference type="AlphaFoldDB" id="A0A7W7C7R9"/>
<feature type="binding site" evidence="10">
    <location>
        <position position="498"/>
    </location>
    <ligand>
        <name>L-glutamate</name>
        <dbReference type="ChEBI" id="CHEBI:29985"/>
    </ligand>
</feature>
<organism evidence="14 15">
    <name type="scientific">Crossiella cryophila</name>
    <dbReference type="NCBI Taxonomy" id="43355"/>
    <lineage>
        <taxon>Bacteria</taxon>
        <taxon>Bacillati</taxon>
        <taxon>Actinomycetota</taxon>
        <taxon>Actinomycetes</taxon>
        <taxon>Pseudonocardiales</taxon>
        <taxon>Pseudonocardiaceae</taxon>
        <taxon>Crossiella</taxon>
    </lineage>
</organism>
<comment type="catalytic activity">
    <reaction evidence="1 11">
        <text>an S-substituted glutathione + H2O = an S-substituted L-cysteinylglycine + L-glutamate</text>
        <dbReference type="Rhea" id="RHEA:59468"/>
        <dbReference type="ChEBI" id="CHEBI:15377"/>
        <dbReference type="ChEBI" id="CHEBI:29985"/>
        <dbReference type="ChEBI" id="CHEBI:90779"/>
        <dbReference type="ChEBI" id="CHEBI:143103"/>
        <dbReference type="EC" id="3.4.19.13"/>
    </reaction>
</comment>
<evidence type="ECO:0000256" key="7">
    <source>
        <dbReference type="ARBA" id="ARBA00023315"/>
    </source>
</evidence>
<protein>
    <recommendedName>
        <fullName evidence="11">Glutathione hydrolase proenzyme</fullName>
        <ecNumber evidence="11">2.3.2.2</ecNumber>
        <ecNumber evidence="11">3.4.19.13</ecNumber>
    </recommendedName>
    <component>
        <recommendedName>
            <fullName evidence="11">Glutathione hydrolase large chain</fullName>
        </recommendedName>
    </component>
    <component>
        <recommendedName>
            <fullName evidence="11">Glutathione hydrolase small chain</fullName>
        </recommendedName>
    </component>
</protein>
<dbReference type="InterPro" id="IPR000101">
    <property type="entry name" value="GGT_peptidase"/>
</dbReference>
<evidence type="ECO:0000256" key="8">
    <source>
        <dbReference type="ARBA" id="ARBA00047417"/>
    </source>
</evidence>
<dbReference type="EC" id="2.3.2.2" evidence="11"/>
<dbReference type="GO" id="GO:0006751">
    <property type="term" value="P:glutathione catabolic process"/>
    <property type="evidence" value="ECO:0007669"/>
    <property type="project" value="UniProtKB-UniRule"/>
</dbReference>
<dbReference type="GO" id="GO:0103068">
    <property type="term" value="F:leukotriene C4 gamma-glutamyl transferase activity"/>
    <property type="evidence" value="ECO:0007669"/>
    <property type="project" value="UniProtKB-EC"/>
</dbReference>
<comment type="subunit">
    <text evidence="11">This enzyme consists of two polypeptide chains, which are synthesized in precursor form from a single polypeptide.</text>
</comment>
<dbReference type="GO" id="GO:0036374">
    <property type="term" value="F:glutathione hydrolase activity"/>
    <property type="evidence" value="ECO:0007669"/>
    <property type="project" value="UniProtKB-UniRule"/>
</dbReference>
<dbReference type="PANTHER" id="PTHR43199:SF1">
    <property type="entry name" value="GLUTATHIONE HYDROLASE PROENZYME"/>
    <property type="match status" value="1"/>
</dbReference>
<evidence type="ECO:0000256" key="10">
    <source>
        <dbReference type="PIRSR" id="PIRSR600101-2"/>
    </source>
</evidence>
<evidence type="ECO:0000256" key="12">
    <source>
        <dbReference type="SAM" id="MobiDB-lite"/>
    </source>
</evidence>
<feature type="region of interest" description="Disordered" evidence="12">
    <location>
        <begin position="28"/>
        <end position="48"/>
    </location>
</feature>
<evidence type="ECO:0000256" key="2">
    <source>
        <dbReference type="ARBA" id="ARBA00001089"/>
    </source>
</evidence>
<keyword evidence="6 11" id="KW-0865">Zymogen</keyword>
<dbReference type="UniPathway" id="UPA00204"/>
<reference evidence="14 15" key="1">
    <citation type="submission" date="2020-08" db="EMBL/GenBank/DDBJ databases">
        <title>Sequencing the genomes of 1000 actinobacteria strains.</title>
        <authorList>
            <person name="Klenk H.-P."/>
        </authorList>
    </citation>
    <scope>NUCLEOTIDE SEQUENCE [LARGE SCALE GENOMIC DNA]</scope>
    <source>
        <strain evidence="14 15">DSM 44230</strain>
    </source>
</reference>
<evidence type="ECO:0000313" key="14">
    <source>
        <dbReference type="EMBL" id="MBB4676022.1"/>
    </source>
</evidence>
<evidence type="ECO:0000256" key="13">
    <source>
        <dbReference type="SAM" id="SignalP"/>
    </source>
</evidence>
<feature type="signal peptide" evidence="13">
    <location>
        <begin position="1"/>
        <end position="28"/>
    </location>
</feature>
<dbReference type="RefSeq" id="WP_312986961.1">
    <property type="nucleotide sequence ID" value="NZ_BAAAUI010000021.1"/>
</dbReference>
<dbReference type="Gene3D" id="1.10.246.130">
    <property type="match status" value="1"/>
</dbReference>
<dbReference type="GO" id="GO:0006750">
    <property type="term" value="P:glutathione biosynthetic process"/>
    <property type="evidence" value="ECO:0007669"/>
    <property type="project" value="UniProtKB-KW"/>
</dbReference>
<feature type="region of interest" description="Disordered" evidence="12">
    <location>
        <begin position="380"/>
        <end position="401"/>
    </location>
</feature>
<evidence type="ECO:0000256" key="4">
    <source>
        <dbReference type="ARBA" id="ARBA00022679"/>
    </source>
</evidence>
<evidence type="ECO:0000256" key="6">
    <source>
        <dbReference type="ARBA" id="ARBA00023145"/>
    </source>
</evidence>
<feature type="binding site" evidence="10">
    <location>
        <position position="112"/>
    </location>
    <ligand>
        <name>L-glutamate</name>
        <dbReference type="ChEBI" id="CHEBI:29985"/>
    </ligand>
</feature>
<evidence type="ECO:0000313" key="15">
    <source>
        <dbReference type="Proteomes" id="UP000533598"/>
    </source>
</evidence>
<dbReference type="Gene3D" id="3.60.20.40">
    <property type="match status" value="1"/>
</dbReference>
<evidence type="ECO:0000256" key="11">
    <source>
        <dbReference type="RuleBase" id="RU368036"/>
    </source>
</evidence>
<evidence type="ECO:0000256" key="9">
    <source>
        <dbReference type="PIRSR" id="PIRSR600101-1"/>
    </source>
</evidence>
<comment type="catalytic activity">
    <reaction evidence="8 11">
        <text>an N-terminal (5-L-glutamyl)-[peptide] + an alpha-amino acid = 5-L-glutamyl amino acid + an N-terminal L-alpha-aminoacyl-[peptide]</text>
        <dbReference type="Rhea" id="RHEA:23904"/>
        <dbReference type="Rhea" id="RHEA-COMP:9780"/>
        <dbReference type="Rhea" id="RHEA-COMP:9795"/>
        <dbReference type="ChEBI" id="CHEBI:77644"/>
        <dbReference type="ChEBI" id="CHEBI:78597"/>
        <dbReference type="ChEBI" id="CHEBI:78599"/>
        <dbReference type="ChEBI" id="CHEBI:78608"/>
        <dbReference type="EC" id="2.3.2.2"/>
    </reaction>
</comment>
<keyword evidence="11" id="KW-0317">Glutathione biosynthesis</keyword>
<dbReference type="PANTHER" id="PTHR43199">
    <property type="entry name" value="GLUTATHIONE HYDROLASE"/>
    <property type="match status" value="1"/>
</dbReference>
<dbReference type="InterPro" id="IPR043137">
    <property type="entry name" value="GGT_ssub_C"/>
</dbReference>
<comment type="PTM">
    <text evidence="11">Cleaved by autocatalysis into a large and a small subunit.</text>
</comment>
<dbReference type="EC" id="3.4.19.13" evidence="11"/>
<feature type="active site" description="Nucleophile" evidence="9">
    <location>
        <position position="409"/>
    </location>
</feature>
<dbReference type="EMBL" id="JACHMH010000001">
    <property type="protein sequence ID" value="MBB4676022.1"/>
    <property type="molecule type" value="Genomic_DNA"/>
</dbReference>
<dbReference type="Pfam" id="PF01019">
    <property type="entry name" value="G_glu_transpept"/>
    <property type="match status" value="1"/>
</dbReference>
<dbReference type="SUPFAM" id="SSF56235">
    <property type="entry name" value="N-terminal nucleophile aminohydrolases (Ntn hydrolases)"/>
    <property type="match status" value="1"/>
</dbReference>
<evidence type="ECO:0000256" key="1">
    <source>
        <dbReference type="ARBA" id="ARBA00001049"/>
    </source>
</evidence>
<feature type="binding site" evidence="10">
    <location>
        <begin position="476"/>
        <end position="477"/>
    </location>
    <ligand>
        <name>L-glutamate</name>
        <dbReference type="ChEBI" id="CHEBI:29985"/>
    </ligand>
</feature>
<feature type="chain" id="PRO_5030902522" description="Glutathione hydrolase proenzyme" evidence="13">
    <location>
        <begin position="29"/>
        <end position="607"/>
    </location>
</feature>
<comment type="similarity">
    <text evidence="3 11">Belongs to the gamma-glutamyltransferase family.</text>
</comment>
<keyword evidence="7 11" id="KW-0012">Acyltransferase</keyword>
<dbReference type="InterPro" id="IPR029055">
    <property type="entry name" value="Ntn_hydrolases_N"/>
</dbReference>
<dbReference type="NCBIfam" id="TIGR00066">
    <property type="entry name" value="g_glut_trans"/>
    <property type="match status" value="1"/>
</dbReference>
<gene>
    <name evidence="14" type="ORF">HNR67_002140</name>
</gene>
<keyword evidence="13" id="KW-0732">Signal</keyword>
<sequence length="607" mass="64448">MRTSRPLRAAVVLCATAAVTLTSGPAAGAVEAGQSGKRPSQTGYGGAVSTVDEDATKAGIEALRRGGNAVDAAVAAAAALGVTEPFSAGIGGGGFFVYYEARTGRVHTIDGRETAPKRMKRDSFVEDGKAIPFEEAVTSGLSVGVPGTPQTWQRALDKWGRKDLAENLRPAIRLARDGFTVDKEYRDHTWQNEARFRAIAPTAKLFLPGGKLPEVGSTFRNPDLAQTYEGLGQRGLDWLYRGELGREIVHTVNQPPVAAGATIKVRPGLMETGDLAGYRVEDRAPTKIGYRGLDVYSMAPPSSGGSTVGEALNIMERFPLSRKDVNGATHTYLEASRLAYADRNKWIGDPAFVDVPLRQLMSDSFAKDRACLIDPKKAMPHPAPAGDPLKPGGCKTTAPGPDRYEGTSTTHLSTADAWGNVVAYTLTIEQTGGSAITVPHRGFLLNNELTDFDFAPPAAGQPWPANAPEGGKRPRSSMSPTIVLKDGKPLLALGSPGGSTIITTVLQTLFNRIDLGMTLPQAVAAPRLSQRNRAKTEAEPAFFNSPKRAELEAYGQQFELPSTTFTPNPEIGTVAALEFLGHGRIQAVAEPVRRGGGSAKVLFPTGP</sequence>
<keyword evidence="5 11" id="KW-0378">Hydrolase</keyword>
<feature type="region of interest" description="Disordered" evidence="12">
    <location>
        <begin position="457"/>
        <end position="479"/>
    </location>
</feature>
<dbReference type="InterPro" id="IPR043138">
    <property type="entry name" value="GGT_lsub"/>
</dbReference>
<name>A0A7W7C7R9_9PSEU</name>
<comment type="pathway">
    <text evidence="11">Sulfur metabolism; glutathione metabolism.</text>
</comment>
<comment type="catalytic activity">
    <reaction evidence="2 11">
        <text>glutathione + H2O = L-cysteinylglycine + L-glutamate</text>
        <dbReference type="Rhea" id="RHEA:28807"/>
        <dbReference type="ChEBI" id="CHEBI:15377"/>
        <dbReference type="ChEBI" id="CHEBI:29985"/>
        <dbReference type="ChEBI" id="CHEBI:57925"/>
        <dbReference type="ChEBI" id="CHEBI:61694"/>
        <dbReference type="EC" id="3.4.19.13"/>
    </reaction>
</comment>
<feature type="binding site" evidence="10">
    <location>
        <position position="451"/>
    </location>
    <ligand>
        <name>L-glutamate</name>
        <dbReference type="ChEBI" id="CHEBI:29985"/>
    </ligand>
</feature>
<dbReference type="Proteomes" id="UP000533598">
    <property type="component" value="Unassembled WGS sequence"/>
</dbReference>